<feature type="region of interest" description="Disordered" evidence="1">
    <location>
        <begin position="1"/>
        <end position="33"/>
    </location>
</feature>
<evidence type="ECO:0000313" key="3">
    <source>
        <dbReference type="EMBL" id="PKU39469.1"/>
    </source>
</evidence>
<dbReference type="EMBL" id="KZ506479">
    <property type="protein sequence ID" value="PKU39469.1"/>
    <property type="molecule type" value="Genomic_DNA"/>
</dbReference>
<evidence type="ECO:0000259" key="2">
    <source>
        <dbReference type="PROSITE" id="PS50878"/>
    </source>
</evidence>
<keyword evidence="3" id="KW-0548">Nucleotidyltransferase</keyword>
<dbReference type="CDD" id="cd01650">
    <property type="entry name" value="RT_nLTR_like"/>
    <property type="match status" value="1"/>
</dbReference>
<organism evidence="3 4">
    <name type="scientific">Limosa lapponica baueri</name>
    <dbReference type="NCBI Taxonomy" id="1758121"/>
    <lineage>
        <taxon>Eukaryota</taxon>
        <taxon>Metazoa</taxon>
        <taxon>Chordata</taxon>
        <taxon>Craniata</taxon>
        <taxon>Vertebrata</taxon>
        <taxon>Euteleostomi</taxon>
        <taxon>Archelosauria</taxon>
        <taxon>Archosauria</taxon>
        <taxon>Dinosauria</taxon>
        <taxon>Saurischia</taxon>
        <taxon>Theropoda</taxon>
        <taxon>Coelurosauria</taxon>
        <taxon>Aves</taxon>
        <taxon>Neognathae</taxon>
        <taxon>Neoaves</taxon>
        <taxon>Charadriiformes</taxon>
        <taxon>Scolopacidae</taxon>
        <taxon>Limosa</taxon>
    </lineage>
</organism>
<feature type="compositionally biased region" description="Polar residues" evidence="1">
    <location>
        <begin position="1"/>
        <end position="16"/>
    </location>
</feature>
<sequence length="348" mass="38229">MGQMGFTQGYSGTWRESSPNLSPSSINNPGQQETYQMTGGWVANVMPIYKKGRKEDPGNYRPVSLTSVPGRIMERIILGELSRQVQDSQGIRASQHGFMKGKSCSTNLISFYDLVTHLRDVGKAVDIVYLDFGKAFDTIPHSVLLEKLANHGIDKCTLHWVGVLLMLGAPELHAVLQVASHQSAVEGQNHLPQPADHTSFDAVQDAVGFLDFECTLPAHVELLVYLGFSKAFDTVTHSILLEKLAARGLDGSTLCWVKNWLERWAQRMVVNVVKFSWQLVMSGVPQRLVLTSVLFNIFTNDLDEGIESTHSKFADDTKLGGSINLLEGRKALQRDLAGSAEGQAGSMG</sequence>
<keyword evidence="4" id="KW-1185">Reference proteome</keyword>
<dbReference type="PROSITE" id="PS50878">
    <property type="entry name" value="RT_POL"/>
    <property type="match status" value="1"/>
</dbReference>
<keyword evidence="3" id="KW-0808">Transferase</keyword>
<dbReference type="PANTHER" id="PTHR33332">
    <property type="entry name" value="REVERSE TRANSCRIPTASE DOMAIN-CONTAINING PROTEIN"/>
    <property type="match status" value="1"/>
</dbReference>
<dbReference type="OrthoDB" id="10063195at2759"/>
<reference evidence="4" key="1">
    <citation type="submission" date="2017-11" db="EMBL/GenBank/DDBJ databases">
        <authorList>
            <person name="Lima N.C."/>
            <person name="Parody-Merino A.M."/>
            <person name="Battley P.F."/>
            <person name="Fidler A.E."/>
            <person name="Prosdocimi F."/>
        </authorList>
    </citation>
    <scope>NUCLEOTIDE SEQUENCE [LARGE SCALE GENOMIC DNA]</scope>
</reference>
<proteinExistence type="predicted"/>
<keyword evidence="3" id="KW-0695">RNA-directed DNA polymerase</keyword>
<dbReference type="Pfam" id="PF00078">
    <property type="entry name" value="RVT_1"/>
    <property type="match status" value="2"/>
</dbReference>
<dbReference type="InterPro" id="IPR000477">
    <property type="entry name" value="RT_dom"/>
</dbReference>
<evidence type="ECO:0000313" key="4">
    <source>
        <dbReference type="Proteomes" id="UP000233556"/>
    </source>
</evidence>
<protein>
    <submittedName>
        <fullName evidence="3">Rna-directed dna polymerase from mobile element jockey-like</fullName>
    </submittedName>
</protein>
<dbReference type="Proteomes" id="UP000233556">
    <property type="component" value="Unassembled WGS sequence"/>
</dbReference>
<feature type="compositionally biased region" description="Low complexity" evidence="1">
    <location>
        <begin position="17"/>
        <end position="29"/>
    </location>
</feature>
<name>A0A2I0U0D2_LIMLA</name>
<dbReference type="AlphaFoldDB" id="A0A2I0U0D2"/>
<dbReference type="InterPro" id="IPR043502">
    <property type="entry name" value="DNA/RNA_pol_sf"/>
</dbReference>
<accession>A0A2I0U0D2</accession>
<dbReference type="GO" id="GO:0003964">
    <property type="term" value="F:RNA-directed DNA polymerase activity"/>
    <property type="evidence" value="ECO:0007669"/>
    <property type="project" value="UniProtKB-KW"/>
</dbReference>
<gene>
    <name evidence="3" type="ORF">llap_10232</name>
</gene>
<feature type="domain" description="Reverse transcriptase" evidence="2">
    <location>
        <begin position="29"/>
        <end position="348"/>
    </location>
</feature>
<dbReference type="SUPFAM" id="SSF56672">
    <property type="entry name" value="DNA/RNA polymerases"/>
    <property type="match status" value="1"/>
</dbReference>
<evidence type="ECO:0000256" key="1">
    <source>
        <dbReference type="SAM" id="MobiDB-lite"/>
    </source>
</evidence>
<reference evidence="4" key="2">
    <citation type="submission" date="2017-12" db="EMBL/GenBank/DDBJ databases">
        <title>Genome sequence of the Bar-tailed Godwit (Limosa lapponica baueri).</title>
        <authorList>
            <person name="Lima N.C.B."/>
            <person name="Parody-Merino A.M."/>
            <person name="Battley P.F."/>
            <person name="Fidler A.E."/>
            <person name="Prosdocimi F."/>
        </authorList>
    </citation>
    <scope>NUCLEOTIDE SEQUENCE [LARGE SCALE GENOMIC DNA]</scope>
</reference>